<dbReference type="CDD" id="cd00090">
    <property type="entry name" value="HTH_ARSR"/>
    <property type="match status" value="1"/>
</dbReference>
<organism evidence="2 3">
    <name type="scientific">Natronoglomus mannanivorans</name>
    <dbReference type="NCBI Taxonomy" id="2979990"/>
    <lineage>
        <taxon>Archaea</taxon>
        <taxon>Methanobacteriati</taxon>
        <taxon>Methanobacteriota</taxon>
        <taxon>Stenosarchaea group</taxon>
        <taxon>Halobacteria</taxon>
        <taxon>Halobacteriales</taxon>
        <taxon>Natrialbaceae</taxon>
        <taxon>Natronoglomus</taxon>
    </lineage>
</organism>
<dbReference type="InterPro" id="IPR036390">
    <property type="entry name" value="WH_DNA-bd_sf"/>
</dbReference>
<dbReference type="EMBL" id="JAOPKB010000033">
    <property type="protein sequence ID" value="MCU4975982.1"/>
    <property type="molecule type" value="Genomic_DNA"/>
</dbReference>
<dbReference type="SUPFAM" id="SSF81301">
    <property type="entry name" value="Nucleotidyltransferase"/>
    <property type="match status" value="1"/>
</dbReference>
<keyword evidence="3" id="KW-1185">Reference proteome</keyword>
<dbReference type="SUPFAM" id="SSF46785">
    <property type="entry name" value="Winged helix' DNA-binding domain"/>
    <property type="match status" value="1"/>
</dbReference>
<proteinExistence type="predicted"/>
<evidence type="ECO:0000313" key="2">
    <source>
        <dbReference type="EMBL" id="MCU4975982.1"/>
    </source>
</evidence>
<dbReference type="InterPro" id="IPR036388">
    <property type="entry name" value="WH-like_DNA-bd_sf"/>
</dbReference>
<dbReference type="CDD" id="cd05403">
    <property type="entry name" value="NT_KNTase_like"/>
    <property type="match status" value="1"/>
</dbReference>
<gene>
    <name evidence="2" type="ORF">OB955_25235</name>
</gene>
<dbReference type="Pfam" id="PF01909">
    <property type="entry name" value="NTP_transf_2"/>
    <property type="match status" value="1"/>
</dbReference>
<dbReference type="Gene3D" id="1.10.10.10">
    <property type="entry name" value="Winged helix-like DNA-binding domain superfamily/Winged helix DNA-binding domain"/>
    <property type="match status" value="1"/>
</dbReference>
<dbReference type="InterPro" id="IPR043519">
    <property type="entry name" value="NT_sf"/>
</dbReference>
<reference evidence="2 3" key="1">
    <citation type="submission" date="2022-09" db="EMBL/GenBank/DDBJ databases">
        <title>Enrichment on poylsaccharides allowed isolation of novel metabolic and taxonomic groups of Haloarchaea.</title>
        <authorList>
            <person name="Sorokin D.Y."/>
            <person name="Elcheninov A.G."/>
            <person name="Khizhniak T.V."/>
            <person name="Kolganova T.V."/>
            <person name="Kublanov I.V."/>
        </authorList>
    </citation>
    <scope>NUCLEOTIDE SEQUENCE [LARGE SCALE GENOMIC DNA]</scope>
    <source>
        <strain evidence="2 3">AArc-m2/3/4</strain>
    </source>
</reference>
<dbReference type="Proteomes" id="UP001320972">
    <property type="component" value="Unassembled WGS sequence"/>
</dbReference>
<dbReference type="InterPro" id="IPR002934">
    <property type="entry name" value="Polymerase_NTP_transf_dom"/>
</dbReference>
<feature type="domain" description="Polymerase nucleotidyl transferase" evidence="1">
    <location>
        <begin position="102"/>
        <end position="147"/>
    </location>
</feature>
<name>A0ABT2QM51_9EURY</name>
<evidence type="ECO:0000313" key="3">
    <source>
        <dbReference type="Proteomes" id="UP001320972"/>
    </source>
</evidence>
<sequence length="219" mass="24566">MSVEVRLPLPNEQVFRYGAMDDILEITAQNPSAEFSNRDLQELTEFGGPSVSKALSLLEAMGLVVRRDTGGKTLYQIDEHRLCDTDDPFLEIPQAEFRDPLSQFVNRVDDELAIVAGIICFGSVARGEADRASDIDIFVLVDDDEELVPARRTISDIVRVLEADPIDGQRYEFEVFVESPESACRRGEDLRPIFQEGIALLESEPFQRVKREVFGGVVE</sequence>
<comment type="caution">
    <text evidence="2">The sequence shown here is derived from an EMBL/GenBank/DDBJ whole genome shotgun (WGS) entry which is preliminary data.</text>
</comment>
<accession>A0ABT2QM51</accession>
<protein>
    <submittedName>
        <fullName evidence="2">Nucleotidyltransferase domain-containing protein</fullName>
    </submittedName>
</protein>
<dbReference type="InterPro" id="IPR011991">
    <property type="entry name" value="ArsR-like_HTH"/>
</dbReference>
<dbReference type="RefSeq" id="WP_338009513.1">
    <property type="nucleotide sequence ID" value="NZ_JAOPKB010000033.1"/>
</dbReference>
<dbReference type="Gene3D" id="3.30.460.10">
    <property type="entry name" value="Beta Polymerase, domain 2"/>
    <property type="match status" value="1"/>
</dbReference>
<evidence type="ECO:0000259" key="1">
    <source>
        <dbReference type="Pfam" id="PF01909"/>
    </source>
</evidence>